<accession>A0ACC0Z2U4</accession>
<keyword evidence="2" id="KW-1185">Reference proteome</keyword>
<gene>
    <name evidence="1" type="ORF">Pint_17778</name>
</gene>
<sequence>MVTTCFVIRELGNKDALNVTTISANINEAPLTTNQLGLVIAPITSLPPRDTPRTNINFGISEPLVEFPLELLSNLRNELRDELLNLLNAQTTLGTTDESQQQARLCP</sequence>
<name>A0ACC0Z2U4_9ROSI</name>
<reference evidence="2" key="1">
    <citation type="journal article" date="2023" name="G3 (Bethesda)">
        <title>Genome assembly and association tests identify interacting loci associated with vigor, precocity, and sex in interspecific pistachio rootstocks.</title>
        <authorList>
            <person name="Palmer W."/>
            <person name="Jacygrad E."/>
            <person name="Sagayaradj S."/>
            <person name="Cavanaugh K."/>
            <person name="Han R."/>
            <person name="Bertier L."/>
            <person name="Beede B."/>
            <person name="Kafkas S."/>
            <person name="Golino D."/>
            <person name="Preece J."/>
            <person name="Michelmore R."/>
        </authorList>
    </citation>
    <scope>NUCLEOTIDE SEQUENCE [LARGE SCALE GENOMIC DNA]</scope>
</reference>
<evidence type="ECO:0000313" key="1">
    <source>
        <dbReference type="EMBL" id="KAJ0043970.1"/>
    </source>
</evidence>
<proteinExistence type="predicted"/>
<evidence type="ECO:0000313" key="2">
    <source>
        <dbReference type="Proteomes" id="UP001163603"/>
    </source>
</evidence>
<organism evidence="1 2">
    <name type="scientific">Pistacia integerrima</name>
    <dbReference type="NCBI Taxonomy" id="434235"/>
    <lineage>
        <taxon>Eukaryota</taxon>
        <taxon>Viridiplantae</taxon>
        <taxon>Streptophyta</taxon>
        <taxon>Embryophyta</taxon>
        <taxon>Tracheophyta</taxon>
        <taxon>Spermatophyta</taxon>
        <taxon>Magnoliopsida</taxon>
        <taxon>eudicotyledons</taxon>
        <taxon>Gunneridae</taxon>
        <taxon>Pentapetalae</taxon>
        <taxon>rosids</taxon>
        <taxon>malvids</taxon>
        <taxon>Sapindales</taxon>
        <taxon>Anacardiaceae</taxon>
        <taxon>Pistacia</taxon>
    </lineage>
</organism>
<comment type="caution">
    <text evidence="1">The sequence shown here is derived from an EMBL/GenBank/DDBJ whole genome shotgun (WGS) entry which is preliminary data.</text>
</comment>
<protein>
    <submittedName>
        <fullName evidence="1">Uncharacterized protein</fullName>
    </submittedName>
</protein>
<dbReference type="Proteomes" id="UP001163603">
    <property type="component" value="Chromosome 4"/>
</dbReference>
<dbReference type="EMBL" id="CM047739">
    <property type="protein sequence ID" value="KAJ0043970.1"/>
    <property type="molecule type" value="Genomic_DNA"/>
</dbReference>